<proteinExistence type="predicted"/>
<sequence>MATGVATRGWPASPLAVGLDLQHYILTCDFLQRHRSESYLLSPNDHTWLKVNFYIVKSELVNVLDLSGDYCRKGVYAQSSAAELNDISGEIVYLVDIDRVILYGQLVL</sequence>
<dbReference type="AlphaFoldDB" id="A0A1C7MQB8"/>
<evidence type="ECO:0000313" key="1">
    <source>
        <dbReference type="EMBL" id="OBZ78596.1"/>
    </source>
</evidence>
<reference evidence="1 2" key="1">
    <citation type="submission" date="2016-03" db="EMBL/GenBank/DDBJ databases">
        <title>Whole genome sequencing of Grifola frondosa 9006-11.</title>
        <authorList>
            <person name="Min B."/>
            <person name="Park H."/>
            <person name="Kim J.-G."/>
            <person name="Cho H."/>
            <person name="Oh Y.-L."/>
            <person name="Kong W.-S."/>
            <person name="Choi I.-G."/>
        </authorList>
    </citation>
    <scope>NUCLEOTIDE SEQUENCE [LARGE SCALE GENOMIC DNA]</scope>
    <source>
        <strain evidence="1 2">9006-11</strain>
    </source>
</reference>
<accession>A0A1C7MQB8</accession>
<comment type="caution">
    <text evidence="1">The sequence shown here is derived from an EMBL/GenBank/DDBJ whole genome shotgun (WGS) entry which is preliminary data.</text>
</comment>
<evidence type="ECO:0000313" key="2">
    <source>
        <dbReference type="Proteomes" id="UP000092993"/>
    </source>
</evidence>
<name>A0A1C7MQB8_GRIFR</name>
<dbReference type="EMBL" id="LUGG01000001">
    <property type="protein sequence ID" value="OBZ78596.1"/>
    <property type="molecule type" value="Genomic_DNA"/>
</dbReference>
<dbReference type="Proteomes" id="UP000092993">
    <property type="component" value="Unassembled WGS sequence"/>
</dbReference>
<protein>
    <submittedName>
        <fullName evidence="1">Uncharacterized protein</fullName>
    </submittedName>
</protein>
<organism evidence="1 2">
    <name type="scientific">Grifola frondosa</name>
    <name type="common">Maitake</name>
    <name type="synonym">Polyporus frondosus</name>
    <dbReference type="NCBI Taxonomy" id="5627"/>
    <lineage>
        <taxon>Eukaryota</taxon>
        <taxon>Fungi</taxon>
        <taxon>Dikarya</taxon>
        <taxon>Basidiomycota</taxon>
        <taxon>Agaricomycotina</taxon>
        <taxon>Agaricomycetes</taxon>
        <taxon>Polyporales</taxon>
        <taxon>Grifolaceae</taxon>
        <taxon>Grifola</taxon>
    </lineage>
</organism>
<gene>
    <name evidence="1" type="ORF">A0H81_00024</name>
</gene>
<keyword evidence="2" id="KW-1185">Reference proteome</keyword>